<dbReference type="GeneID" id="9799060"/>
<evidence type="ECO:0000313" key="3">
    <source>
        <dbReference type="Proteomes" id="UP000483820"/>
    </source>
</evidence>
<proteinExistence type="predicted"/>
<dbReference type="KEGG" id="crq:GCK72_016075"/>
<name>A0A6A5GVV2_CAERE</name>
<feature type="compositionally biased region" description="Pro residues" evidence="1">
    <location>
        <begin position="433"/>
        <end position="448"/>
    </location>
</feature>
<evidence type="ECO:0000313" key="2">
    <source>
        <dbReference type="EMBL" id="KAF1759608.1"/>
    </source>
</evidence>
<accession>A0A6A5GVV2</accession>
<dbReference type="Gene3D" id="1.20.58.80">
    <property type="entry name" value="Phosphotransferase system, lactose/cellobiose-type IIA subunit"/>
    <property type="match status" value="1"/>
</dbReference>
<feature type="region of interest" description="Disordered" evidence="1">
    <location>
        <begin position="429"/>
        <end position="455"/>
    </location>
</feature>
<feature type="region of interest" description="Disordered" evidence="1">
    <location>
        <begin position="534"/>
        <end position="581"/>
    </location>
</feature>
<feature type="compositionally biased region" description="Polar residues" evidence="1">
    <location>
        <begin position="565"/>
        <end position="574"/>
    </location>
</feature>
<dbReference type="CTD" id="9799060"/>
<dbReference type="Proteomes" id="UP000483820">
    <property type="component" value="Chromosome IV"/>
</dbReference>
<feature type="region of interest" description="Disordered" evidence="1">
    <location>
        <begin position="266"/>
        <end position="294"/>
    </location>
</feature>
<protein>
    <submittedName>
        <fullName evidence="2">Uncharacterized protein</fullName>
    </submittedName>
</protein>
<dbReference type="EMBL" id="WUAV01000004">
    <property type="protein sequence ID" value="KAF1759608.1"/>
    <property type="molecule type" value="Genomic_DNA"/>
</dbReference>
<dbReference type="RefSeq" id="XP_003092249.2">
    <property type="nucleotide sequence ID" value="XM_003092201.2"/>
</dbReference>
<comment type="caution">
    <text evidence="2">The sequence shown here is derived from an EMBL/GenBank/DDBJ whole genome shotgun (WGS) entry which is preliminary data.</text>
</comment>
<dbReference type="AlphaFoldDB" id="A0A6A5GVV2"/>
<feature type="compositionally biased region" description="Polar residues" evidence="1">
    <location>
        <begin position="278"/>
        <end position="288"/>
    </location>
</feature>
<sequence>MASNMPPKRDPKEPTPLVLMNPELRVRQLRYAANIEATLMVPLHRYYEVLLDLSQMGLEYLKAMKLERAFIIFKRIEYFVFHRLVDHPGVATFTSAAKSKIMARVPMIMFVAQQIIVEFVMPVYERQAAYFRYEELQRRLRILNATAWQSIRGEAARREAEFYAEAEAISTRFGVELASFLPMEVIPDDNHPSNYPPRTYPAKKKVPGEITIDDAIQAAIDSMNTNVGRSGGMEAPLAGEQPVEALIRNVNAMMNDALTRFFRMRQQANGQQQSSSSHFPTEASTQAVNHKKPDDQDVILVIPDQADRRNTYSPTVDHMYRMPQVSSSNYVPTVNPNTKNPMEYNPVYSLETYVELLQKTFDANSKIATGYHIVQLMADKATSPSTAGYMLHLQPIGVEVAPPAVEGRPGRSFLPEIIPNILFGRVGAGGVPVPEPDPGPPRADPPTQPIAEPGTQDPEQFGIWMKKGAARTEGVGSLGVLSNLDRAREVLDTAPPMPAGIDQVGAGLPPPVHQLEHQQMTQMPQMGNFQQNFQQGTFLHPGNPPPNRKRTGQEESQEDFIKRMTMSNFNQNPSAPGPSGY</sequence>
<evidence type="ECO:0000256" key="1">
    <source>
        <dbReference type="SAM" id="MobiDB-lite"/>
    </source>
</evidence>
<gene>
    <name evidence="2" type="ORF">GCK72_016075</name>
</gene>
<organism evidence="2 3">
    <name type="scientific">Caenorhabditis remanei</name>
    <name type="common">Caenorhabditis vulgaris</name>
    <dbReference type="NCBI Taxonomy" id="31234"/>
    <lineage>
        <taxon>Eukaryota</taxon>
        <taxon>Metazoa</taxon>
        <taxon>Ecdysozoa</taxon>
        <taxon>Nematoda</taxon>
        <taxon>Chromadorea</taxon>
        <taxon>Rhabditida</taxon>
        <taxon>Rhabditina</taxon>
        <taxon>Rhabditomorpha</taxon>
        <taxon>Rhabditoidea</taxon>
        <taxon>Rhabditidae</taxon>
        <taxon>Peloderinae</taxon>
        <taxon>Caenorhabditis</taxon>
    </lineage>
</organism>
<reference evidence="2 3" key="1">
    <citation type="submission" date="2019-12" db="EMBL/GenBank/DDBJ databases">
        <title>Chromosome-level assembly of the Caenorhabditis remanei genome.</title>
        <authorList>
            <person name="Teterina A.A."/>
            <person name="Willis J.H."/>
            <person name="Phillips P.C."/>
        </authorList>
    </citation>
    <scope>NUCLEOTIDE SEQUENCE [LARGE SCALE GENOMIC DNA]</scope>
    <source>
        <strain evidence="2 3">PX506</strain>
        <tissue evidence="2">Whole organism</tissue>
    </source>
</reference>